<comment type="subcellular location">
    <subcellularLocation>
        <location evidence="1">Membrane</location>
        <topology evidence="1">Multi-pass membrane protein</topology>
    </subcellularLocation>
</comment>
<dbReference type="SUPFAM" id="SSF116726">
    <property type="entry name" value="TrkA C-terminal domain-like"/>
    <property type="match status" value="2"/>
</dbReference>
<protein>
    <submittedName>
        <fullName evidence="9">SLC13/DASS family transporter</fullName>
    </submittedName>
</protein>
<feature type="transmembrane region" description="Helical" evidence="7">
    <location>
        <begin position="401"/>
        <end position="431"/>
    </location>
</feature>
<dbReference type="InterPro" id="IPR004680">
    <property type="entry name" value="Cit_transptr-like_dom"/>
</dbReference>
<keyword evidence="5 7" id="KW-1133">Transmembrane helix</keyword>
<dbReference type="InterPro" id="IPR051679">
    <property type="entry name" value="DASS-Related_Transporters"/>
</dbReference>
<keyword evidence="2" id="KW-0813">Transport</keyword>
<keyword evidence="3 7" id="KW-0812">Transmembrane</keyword>
<dbReference type="Gene3D" id="3.30.70.1450">
    <property type="entry name" value="Regulator of K+ conductance, C-terminal domain"/>
    <property type="match status" value="2"/>
</dbReference>
<evidence type="ECO:0000256" key="6">
    <source>
        <dbReference type="ARBA" id="ARBA00023136"/>
    </source>
</evidence>
<dbReference type="InterPro" id="IPR006037">
    <property type="entry name" value="RCK_C"/>
</dbReference>
<feature type="transmembrane region" description="Helical" evidence="7">
    <location>
        <begin position="451"/>
        <end position="474"/>
    </location>
</feature>
<evidence type="ECO:0000259" key="8">
    <source>
        <dbReference type="PROSITE" id="PS51202"/>
    </source>
</evidence>
<gene>
    <name evidence="9" type="ORF">J6I44_17915</name>
</gene>
<evidence type="ECO:0000256" key="7">
    <source>
        <dbReference type="SAM" id="Phobius"/>
    </source>
</evidence>
<evidence type="ECO:0000256" key="4">
    <source>
        <dbReference type="ARBA" id="ARBA00022737"/>
    </source>
</evidence>
<keyword evidence="10" id="KW-1185">Reference proteome</keyword>
<feature type="transmembrane region" description="Helical" evidence="7">
    <location>
        <begin position="531"/>
        <end position="550"/>
    </location>
</feature>
<evidence type="ECO:0000256" key="3">
    <source>
        <dbReference type="ARBA" id="ARBA00022692"/>
    </source>
</evidence>
<name>A0ABT3PSB6_9BACT</name>
<accession>A0ABT3PSB6</accession>
<feature type="transmembrane region" description="Helical" evidence="7">
    <location>
        <begin position="6"/>
        <end position="37"/>
    </location>
</feature>
<proteinExistence type="predicted"/>
<sequence>MSFEIIFVFLLLIVALVLFSTEYVSFDIAALIIMVSLLITGILSPSEGLAGFSNPATLTVAAMFILSEGLRRTGLLNTIGELFIDKMNEHYWSGLFQMLIFVSVCSAFINNTAVVIIFIPIVIHIANHVDVSPSKLLMPLSFAGIFGGTCTLIGTSTNILVSSIAEEQGVGAFSMFEFTPVGLILLAAGFIYMFAYGIRAIPDRREHKQLTKGYKMQEYLTDVVVKEGSELVGHIFHPEELTQRLDLDVLRIFKKESDASAQRSEIKIVAGDVLRIRGSADEIDKLLKTDNLALQPAHEWTDTDLKQGRDALVEAAVAPDSALSGQSLESIDFFDRFGAVPLAVRQHGELQQEKLGNLKLKGGNSLLLSMSKDRVQEIDSTPSFVVASKIGERRYRPEKTYIALAIMFGVVATAALNVLPIVVSAICGTILMMLTGCLDTEEAYQAVNWKVIMLLAGVIPLGTAMNKSGAAALLADQMIFLLSDLGPQAVLSGFFLLTMAITAIMSNNASAALLAPIAIKTAHTLNVNAHPFLFAVTFAASLSFITPFGYQTNTLIYGAGEYKFTDFTKIGLPLNILFWILATIFIPIIWPFDA</sequence>
<dbReference type="CDD" id="cd01115">
    <property type="entry name" value="SLC13_permease"/>
    <property type="match status" value="1"/>
</dbReference>
<reference evidence="9 10" key="1">
    <citation type="submission" date="2021-03" db="EMBL/GenBank/DDBJ databases">
        <title>Aliifodinibius sp. nov., a new bacterium isolated from saline soil.</title>
        <authorList>
            <person name="Galisteo C."/>
            <person name="De La Haba R."/>
            <person name="Sanchez-Porro C."/>
            <person name="Ventosa A."/>
        </authorList>
    </citation>
    <scope>NUCLEOTIDE SEQUENCE [LARGE SCALE GENOMIC DNA]</scope>
    <source>
        <strain evidence="9 10">1BSP15-2V2</strain>
    </source>
</reference>
<dbReference type="EMBL" id="JAGGJA010000016">
    <property type="protein sequence ID" value="MCW9708741.1"/>
    <property type="molecule type" value="Genomic_DNA"/>
</dbReference>
<feature type="transmembrane region" description="Helical" evidence="7">
    <location>
        <begin position="570"/>
        <end position="590"/>
    </location>
</feature>
<comment type="caution">
    <text evidence="9">The sequence shown here is derived from an EMBL/GenBank/DDBJ whole genome shotgun (WGS) entry which is preliminary data.</text>
</comment>
<evidence type="ECO:0000256" key="2">
    <source>
        <dbReference type="ARBA" id="ARBA00022448"/>
    </source>
</evidence>
<feature type="domain" description="RCK C-terminal" evidence="8">
    <location>
        <begin position="207"/>
        <end position="292"/>
    </location>
</feature>
<dbReference type="Pfam" id="PF02080">
    <property type="entry name" value="TrkA_C"/>
    <property type="match status" value="1"/>
</dbReference>
<evidence type="ECO:0000256" key="5">
    <source>
        <dbReference type="ARBA" id="ARBA00022989"/>
    </source>
</evidence>
<feature type="transmembrane region" description="Helical" evidence="7">
    <location>
        <begin position="95"/>
        <end position="125"/>
    </location>
</feature>
<evidence type="ECO:0000256" key="1">
    <source>
        <dbReference type="ARBA" id="ARBA00004141"/>
    </source>
</evidence>
<feature type="domain" description="RCK C-terminal" evidence="8">
    <location>
        <begin position="300"/>
        <end position="384"/>
    </location>
</feature>
<dbReference type="RefSeq" id="WP_265767548.1">
    <property type="nucleotide sequence ID" value="NZ_JAGGJA010000016.1"/>
</dbReference>
<keyword evidence="6 7" id="KW-0472">Membrane</keyword>
<dbReference type="Pfam" id="PF03600">
    <property type="entry name" value="CitMHS"/>
    <property type="match status" value="1"/>
</dbReference>
<feature type="transmembrane region" description="Helical" evidence="7">
    <location>
        <begin position="137"/>
        <end position="161"/>
    </location>
</feature>
<organism evidence="9 10">
    <name type="scientific">Fodinibius salsisoli</name>
    <dbReference type="NCBI Taxonomy" id="2820877"/>
    <lineage>
        <taxon>Bacteria</taxon>
        <taxon>Pseudomonadati</taxon>
        <taxon>Balneolota</taxon>
        <taxon>Balneolia</taxon>
        <taxon>Balneolales</taxon>
        <taxon>Balneolaceae</taxon>
        <taxon>Fodinibius</taxon>
    </lineage>
</organism>
<evidence type="ECO:0000313" key="10">
    <source>
        <dbReference type="Proteomes" id="UP001207918"/>
    </source>
</evidence>
<feature type="transmembrane region" description="Helical" evidence="7">
    <location>
        <begin position="494"/>
        <end position="519"/>
    </location>
</feature>
<keyword evidence="4" id="KW-0677">Repeat</keyword>
<dbReference type="PANTHER" id="PTHR43652">
    <property type="entry name" value="BASIC AMINO ACID ANTIPORTER YFCC-RELATED"/>
    <property type="match status" value="1"/>
</dbReference>
<dbReference type="Proteomes" id="UP001207918">
    <property type="component" value="Unassembled WGS sequence"/>
</dbReference>
<feature type="transmembrane region" description="Helical" evidence="7">
    <location>
        <begin position="181"/>
        <end position="198"/>
    </location>
</feature>
<dbReference type="PANTHER" id="PTHR43652:SF2">
    <property type="entry name" value="BASIC AMINO ACID ANTIPORTER YFCC-RELATED"/>
    <property type="match status" value="1"/>
</dbReference>
<dbReference type="PROSITE" id="PS51202">
    <property type="entry name" value="RCK_C"/>
    <property type="match status" value="2"/>
</dbReference>
<evidence type="ECO:0000313" key="9">
    <source>
        <dbReference type="EMBL" id="MCW9708741.1"/>
    </source>
</evidence>
<dbReference type="InterPro" id="IPR036721">
    <property type="entry name" value="RCK_C_sf"/>
</dbReference>